<evidence type="ECO:0000256" key="7">
    <source>
        <dbReference type="PROSITE-ProRule" id="PRU01373"/>
    </source>
</evidence>
<evidence type="ECO:0000256" key="3">
    <source>
        <dbReference type="ARBA" id="ARBA00022679"/>
    </source>
</evidence>
<feature type="active site" description="Nucleophile" evidence="7">
    <location>
        <position position="323"/>
    </location>
</feature>
<sequence>MYQKKRSIVISYVLLFLFSCAPHQQPNELSSLDHFNGEDFNWKALTGHDVFVASRSSESEEVMAKIYSSPAMQELQEARDKMPESLALLTDNFLNELYEDFDKMSEHQQQMLLENSHCGFKVLNKQTDPKRFALIHQKMNKAFTYLRQTKGIRSGYAFVGNIAKSNVGGQKGYIVNMSTGELIELPISSAWHGIGFEEDSERTPLGYFIVYEKYSQPGWQSRTKTTSPKRMFWKLEGQAYTNEALYIYRKSTKTEKAYICSNQFGLIGQNFGAEFVDLEAIKYLRKNPDEFAFIDNSNSGIRQLYLHGTNREDQLGYELSGGCVRMSNLNSFIIKEIVKKQQTMPVFLDAAALHPPKKVNLPGFDTSDLESVYNEQSIVIRKQNMLDSMTLNNKLYTKILPPLANSIAYRMSKIEKQSADVKISINVPFPESAMKYWLHMQDTSDYSHIPFQQHFGFRGEYYKDMLKTSNTHPFFKKYDYEEIKSYFTGRLDDAKGRLQEDLSRAFIKYDLDTAEMFDIVNIEEQTIVDPYFKDDNDSISGIEFLSISDERRRVMHYMGLLDTLATEFPENLENWEHLNWINAYTFLRDNEPGTQPAGEIDYYDAIMAQAYIYAMGERELYEREIKAGKLLPIKGQEFQDYLVSKYGPEGALKLMDEIGLWKLFQYSRSSENTANMKITTVSRPKEEMIWGIHRLAEAYYSKYKWISNQYVITSSVNGQAISLAD</sequence>
<feature type="chain" id="PRO_5043993321" evidence="8">
    <location>
        <begin position="22"/>
        <end position="725"/>
    </location>
</feature>
<feature type="domain" description="L,D-TPase catalytic" evidence="9">
    <location>
        <begin position="161"/>
        <end position="347"/>
    </location>
</feature>
<evidence type="ECO:0000256" key="5">
    <source>
        <dbReference type="ARBA" id="ARBA00022984"/>
    </source>
</evidence>
<dbReference type="Proteomes" id="UP000678679">
    <property type="component" value="Chromosome 1"/>
</dbReference>
<dbReference type="Pfam" id="PF03734">
    <property type="entry name" value="YkuD"/>
    <property type="match status" value="1"/>
</dbReference>
<keyword evidence="11" id="KW-1185">Reference proteome</keyword>
<dbReference type="KEGG" id="fya:KMW28_17870"/>
<evidence type="ECO:0000256" key="6">
    <source>
        <dbReference type="ARBA" id="ARBA00023316"/>
    </source>
</evidence>
<evidence type="ECO:0000256" key="4">
    <source>
        <dbReference type="ARBA" id="ARBA00022960"/>
    </source>
</evidence>
<evidence type="ECO:0000256" key="1">
    <source>
        <dbReference type="ARBA" id="ARBA00004752"/>
    </source>
</evidence>
<comment type="similarity">
    <text evidence="2">Belongs to the YkuD family.</text>
</comment>
<dbReference type="InterPro" id="IPR038063">
    <property type="entry name" value="Transpep_catalytic_dom"/>
</dbReference>
<evidence type="ECO:0000313" key="10">
    <source>
        <dbReference type="EMBL" id="QWG01510.1"/>
    </source>
</evidence>
<feature type="signal peptide" evidence="8">
    <location>
        <begin position="1"/>
        <end position="21"/>
    </location>
</feature>
<dbReference type="InterPro" id="IPR005490">
    <property type="entry name" value="LD_TPept_cat_dom"/>
</dbReference>
<keyword evidence="6 7" id="KW-0961">Cell wall biogenesis/degradation</keyword>
<keyword evidence="4 7" id="KW-0133">Cell shape</keyword>
<evidence type="ECO:0000256" key="8">
    <source>
        <dbReference type="SAM" id="SignalP"/>
    </source>
</evidence>
<organism evidence="10 11">
    <name type="scientific">Flammeovirga yaeyamensis</name>
    <dbReference type="NCBI Taxonomy" id="367791"/>
    <lineage>
        <taxon>Bacteria</taxon>
        <taxon>Pseudomonadati</taxon>
        <taxon>Bacteroidota</taxon>
        <taxon>Cytophagia</taxon>
        <taxon>Cytophagales</taxon>
        <taxon>Flammeovirgaceae</taxon>
        <taxon>Flammeovirga</taxon>
    </lineage>
</organism>
<dbReference type="CDD" id="cd16913">
    <property type="entry name" value="YkuD_like"/>
    <property type="match status" value="1"/>
</dbReference>
<proteinExistence type="inferred from homology"/>
<keyword evidence="8" id="KW-0732">Signal</keyword>
<dbReference type="PROSITE" id="PS52029">
    <property type="entry name" value="LD_TPASE"/>
    <property type="match status" value="1"/>
</dbReference>
<dbReference type="AlphaFoldDB" id="A0AAX1N1S2"/>
<comment type="pathway">
    <text evidence="1 7">Cell wall biogenesis; peptidoglycan biosynthesis.</text>
</comment>
<evidence type="ECO:0000259" key="9">
    <source>
        <dbReference type="PROSITE" id="PS52029"/>
    </source>
</evidence>
<feature type="active site" description="Proton donor/acceptor" evidence="7">
    <location>
        <position position="307"/>
    </location>
</feature>
<name>A0AAX1N1S2_9BACT</name>
<keyword evidence="3" id="KW-0808">Transferase</keyword>
<dbReference type="GO" id="GO:0004180">
    <property type="term" value="F:carboxypeptidase activity"/>
    <property type="evidence" value="ECO:0007669"/>
    <property type="project" value="UniProtKB-ARBA"/>
</dbReference>
<reference evidence="10 11" key="1">
    <citation type="submission" date="2021-05" db="EMBL/GenBank/DDBJ databases">
        <title>Comparative genomic studies on the polysaccharide-degrading batcterial strains of the Flammeovirga genus.</title>
        <authorList>
            <person name="Zewei F."/>
            <person name="Zheng Z."/>
            <person name="Yu L."/>
            <person name="Ruyue G."/>
            <person name="Yanhong M."/>
            <person name="Yuanyuan C."/>
            <person name="Jingyan G."/>
            <person name="Wenjun H."/>
        </authorList>
    </citation>
    <scope>NUCLEOTIDE SEQUENCE [LARGE SCALE GENOMIC DNA]</scope>
    <source>
        <strain evidence="10 11">NBRC:100898</strain>
    </source>
</reference>
<keyword evidence="5 7" id="KW-0573">Peptidoglycan synthesis</keyword>
<evidence type="ECO:0000313" key="11">
    <source>
        <dbReference type="Proteomes" id="UP000678679"/>
    </source>
</evidence>
<dbReference type="Gene3D" id="2.40.440.10">
    <property type="entry name" value="L,D-transpeptidase catalytic domain-like"/>
    <property type="match status" value="1"/>
</dbReference>
<dbReference type="GO" id="GO:0016740">
    <property type="term" value="F:transferase activity"/>
    <property type="evidence" value="ECO:0007669"/>
    <property type="project" value="UniProtKB-KW"/>
</dbReference>
<dbReference type="GO" id="GO:0009252">
    <property type="term" value="P:peptidoglycan biosynthetic process"/>
    <property type="evidence" value="ECO:0007669"/>
    <property type="project" value="UniProtKB-KW"/>
</dbReference>
<dbReference type="GO" id="GO:0008360">
    <property type="term" value="P:regulation of cell shape"/>
    <property type="evidence" value="ECO:0007669"/>
    <property type="project" value="UniProtKB-UniRule"/>
</dbReference>
<dbReference type="RefSeq" id="WP_169662979.1">
    <property type="nucleotide sequence ID" value="NZ_CP076132.1"/>
</dbReference>
<dbReference type="GO" id="GO:0071555">
    <property type="term" value="P:cell wall organization"/>
    <property type="evidence" value="ECO:0007669"/>
    <property type="project" value="UniProtKB-UniRule"/>
</dbReference>
<accession>A0AAX1N1S2</accession>
<dbReference type="PROSITE" id="PS51257">
    <property type="entry name" value="PROKAR_LIPOPROTEIN"/>
    <property type="match status" value="1"/>
</dbReference>
<evidence type="ECO:0000256" key="2">
    <source>
        <dbReference type="ARBA" id="ARBA00005992"/>
    </source>
</evidence>
<gene>
    <name evidence="10" type="ORF">KMW28_17870</name>
</gene>
<protein>
    <submittedName>
        <fullName evidence="10">L,D-transpeptidase family protein</fullName>
    </submittedName>
</protein>
<dbReference type="SUPFAM" id="SSF141523">
    <property type="entry name" value="L,D-transpeptidase catalytic domain-like"/>
    <property type="match status" value="1"/>
</dbReference>
<dbReference type="EMBL" id="CP076132">
    <property type="protein sequence ID" value="QWG01510.1"/>
    <property type="molecule type" value="Genomic_DNA"/>
</dbReference>